<sequence length="112" mass="13776">MGKVIVYDKKKYFFSYLKKNLRDYILIRIKKNKTQLTSVKISFVVLYDVTDFLYFFYLFQPDFFIVVCSNDKDMLRFFEDFDNVYTWEISKMKIQLKNELVQIMNNDEIRLL</sequence>
<evidence type="ECO:0000256" key="1">
    <source>
        <dbReference type="SAM" id="Phobius"/>
    </source>
</evidence>
<name>A0ABT3EJT3_9FLAO</name>
<protein>
    <submittedName>
        <fullName evidence="2">Uncharacterized protein</fullName>
    </submittedName>
</protein>
<dbReference type="Proteomes" id="UP001165677">
    <property type="component" value="Unassembled WGS sequence"/>
</dbReference>
<comment type="caution">
    <text evidence="2">The sequence shown here is derived from an EMBL/GenBank/DDBJ whole genome shotgun (WGS) entry which is preliminary data.</text>
</comment>
<keyword evidence="1" id="KW-0472">Membrane</keyword>
<evidence type="ECO:0000313" key="2">
    <source>
        <dbReference type="EMBL" id="MCW1148838.1"/>
    </source>
</evidence>
<accession>A0ABT3EJT3</accession>
<keyword evidence="3" id="KW-1185">Reference proteome</keyword>
<keyword evidence="1" id="KW-1133">Transmembrane helix</keyword>
<proteinExistence type="predicted"/>
<organism evidence="2 3">
    <name type="scientific">Flavobacterium lacisediminis</name>
    <dbReference type="NCBI Taxonomy" id="2989705"/>
    <lineage>
        <taxon>Bacteria</taxon>
        <taxon>Pseudomonadati</taxon>
        <taxon>Bacteroidota</taxon>
        <taxon>Flavobacteriia</taxon>
        <taxon>Flavobacteriales</taxon>
        <taxon>Flavobacteriaceae</taxon>
        <taxon>Flavobacterium</taxon>
    </lineage>
</organism>
<reference evidence="2" key="1">
    <citation type="submission" date="2022-10" db="EMBL/GenBank/DDBJ databases">
        <title>Flavobacterium sp. nov., a bacterium isolated from lake sediment.</title>
        <authorList>
            <person name="Qu J.-H."/>
        </authorList>
    </citation>
    <scope>NUCLEOTIDE SEQUENCE</scope>
    <source>
        <strain evidence="2">TH16-21</strain>
    </source>
</reference>
<feature type="transmembrane region" description="Helical" evidence="1">
    <location>
        <begin position="38"/>
        <end position="59"/>
    </location>
</feature>
<dbReference type="EMBL" id="JAPCIO010000008">
    <property type="protein sequence ID" value="MCW1148838.1"/>
    <property type="molecule type" value="Genomic_DNA"/>
</dbReference>
<keyword evidence="1" id="KW-0812">Transmembrane</keyword>
<dbReference type="RefSeq" id="WP_264369546.1">
    <property type="nucleotide sequence ID" value="NZ_JAPCIO010000008.1"/>
</dbReference>
<gene>
    <name evidence="2" type="ORF">OJ995_11470</name>
</gene>
<evidence type="ECO:0000313" key="3">
    <source>
        <dbReference type="Proteomes" id="UP001165677"/>
    </source>
</evidence>